<protein>
    <submittedName>
        <fullName evidence="3">Uncharacterized protein</fullName>
    </submittedName>
</protein>
<accession>E4YYY4</accession>
<gene>
    <name evidence="3" type="ORF">GSOID_T00022683001</name>
</gene>
<evidence type="ECO:0000256" key="2">
    <source>
        <dbReference type="SAM" id="Phobius"/>
    </source>
</evidence>
<dbReference type="AlphaFoldDB" id="E4YYY4"/>
<name>E4YYY4_OIKDI</name>
<feature type="region of interest" description="Disordered" evidence="1">
    <location>
        <begin position="119"/>
        <end position="146"/>
    </location>
</feature>
<sequence length="297" mass="35148">MRIFVHKENDVFGSKCRPGESHDRYRGSHWTAQQDSNYHFRSDITYVTDTISRRRKSRNKPETGFNDTVSCFEFGDNANRRNMHTVPPIPDASPEQQIFEPFDLPLRNKEEEPIVLLRAPFPSARPNNDNDISEEDTEEEETKEEIEVDHLKKISEIIMNMYRIGKYIIDSRWFSHAITVILLMLAVQYINFSEKKLIQTEPAHVSDRIKDTNDPDMNFLIFQQSRMEKEINNLRHELESFAIKSKETYSMELKNCLKISSDIRNEMSSNVLSLEDKLRQTQVRNFFLHFRYLFSQN</sequence>
<feature type="transmembrane region" description="Helical" evidence="2">
    <location>
        <begin position="173"/>
        <end position="192"/>
    </location>
</feature>
<keyword evidence="2" id="KW-0472">Membrane</keyword>
<dbReference type="EMBL" id="FN656035">
    <property type="protein sequence ID" value="CBY40662.1"/>
    <property type="molecule type" value="Genomic_DNA"/>
</dbReference>
<keyword evidence="2" id="KW-0812">Transmembrane</keyword>
<proteinExistence type="predicted"/>
<feature type="compositionally biased region" description="Acidic residues" evidence="1">
    <location>
        <begin position="131"/>
        <end position="146"/>
    </location>
</feature>
<evidence type="ECO:0000313" key="3">
    <source>
        <dbReference type="EMBL" id="CBY40662.1"/>
    </source>
</evidence>
<keyword evidence="2" id="KW-1133">Transmembrane helix</keyword>
<reference evidence="3" key="1">
    <citation type="journal article" date="2010" name="Science">
        <title>Plasticity of animal genome architecture unmasked by rapid evolution of a pelagic tunicate.</title>
        <authorList>
            <person name="Denoeud F."/>
            <person name="Henriet S."/>
            <person name="Mungpakdee S."/>
            <person name="Aury J.M."/>
            <person name="Da Silva C."/>
            <person name="Brinkmann H."/>
            <person name="Mikhaleva J."/>
            <person name="Olsen L.C."/>
            <person name="Jubin C."/>
            <person name="Canestro C."/>
            <person name="Bouquet J.M."/>
            <person name="Danks G."/>
            <person name="Poulain J."/>
            <person name="Campsteijn C."/>
            <person name="Adamski M."/>
            <person name="Cross I."/>
            <person name="Yadetie F."/>
            <person name="Muffato M."/>
            <person name="Louis A."/>
            <person name="Butcher S."/>
            <person name="Tsagkogeorga G."/>
            <person name="Konrad A."/>
            <person name="Singh S."/>
            <person name="Jensen M.F."/>
            <person name="Cong E.H."/>
            <person name="Eikeseth-Otteraa H."/>
            <person name="Noel B."/>
            <person name="Anthouard V."/>
            <person name="Porcel B.M."/>
            <person name="Kachouri-Lafond R."/>
            <person name="Nishino A."/>
            <person name="Ugolini M."/>
            <person name="Chourrout P."/>
            <person name="Nishida H."/>
            <person name="Aasland R."/>
            <person name="Huzurbazar S."/>
            <person name="Westhof E."/>
            <person name="Delsuc F."/>
            <person name="Lehrach H."/>
            <person name="Reinhardt R."/>
            <person name="Weissenbach J."/>
            <person name="Roy S.W."/>
            <person name="Artiguenave F."/>
            <person name="Postlethwait J.H."/>
            <person name="Manak J.R."/>
            <person name="Thompson E.M."/>
            <person name="Jaillon O."/>
            <person name="Du Pasquier L."/>
            <person name="Boudinot P."/>
            <person name="Liberles D.A."/>
            <person name="Volff J.N."/>
            <person name="Philippe H."/>
            <person name="Lenhard B."/>
            <person name="Roest Crollius H."/>
            <person name="Wincker P."/>
            <person name="Chourrout D."/>
        </authorList>
    </citation>
    <scope>NUCLEOTIDE SEQUENCE [LARGE SCALE GENOMIC DNA]</scope>
</reference>
<organism evidence="3">
    <name type="scientific">Oikopleura dioica</name>
    <name type="common">Tunicate</name>
    <dbReference type="NCBI Taxonomy" id="34765"/>
    <lineage>
        <taxon>Eukaryota</taxon>
        <taxon>Metazoa</taxon>
        <taxon>Chordata</taxon>
        <taxon>Tunicata</taxon>
        <taxon>Appendicularia</taxon>
        <taxon>Copelata</taxon>
        <taxon>Oikopleuridae</taxon>
        <taxon>Oikopleura</taxon>
    </lineage>
</organism>
<dbReference type="Proteomes" id="UP000011014">
    <property type="component" value="Unassembled WGS sequence"/>
</dbReference>
<evidence type="ECO:0000256" key="1">
    <source>
        <dbReference type="SAM" id="MobiDB-lite"/>
    </source>
</evidence>